<protein>
    <recommendedName>
        <fullName evidence="3">Sulfotransferase</fullName>
        <ecNumber evidence="3">2.8.2.-</ecNumber>
    </recommendedName>
</protein>
<sequence length="314" mass="35821">MENPSLNTNSTFSSNCNNPVKNEVGERSTILRSRRHMKSIPSIEEVDCKYKSIILTFEKTQGWLLTSSLRNYKGFWLPEGLLPGIMVMEETFQSRPGDVIVAITEQSYATQDEQYLVTLPSPRILGTHLPYSILPKSITTSGCPIIYICREPKDVIVSLWHMITRNEGFNKSFPFTKAFELFCDGEMPFGPVWDHVSEYYMNSLHPGAKILFLKYEEMMKDPVNGVMKIANFIGCPFSEEEIKNGVVEEIVELCSFNKLKDLDVNKNGGIGNVQNDYLFRKAVVGDWQNHMTPEMAMKLDNITKEKLHNSGFTY</sequence>
<comment type="caution">
    <text evidence="6">The sequence shown here is derived from an EMBL/GenBank/DDBJ whole genome shotgun (WGS) entry which is preliminary data.</text>
</comment>
<evidence type="ECO:0000256" key="1">
    <source>
        <dbReference type="ARBA" id="ARBA00005771"/>
    </source>
</evidence>
<dbReference type="GO" id="GO:0008146">
    <property type="term" value="F:sulfotransferase activity"/>
    <property type="evidence" value="ECO:0007669"/>
    <property type="project" value="InterPro"/>
</dbReference>
<gene>
    <name evidence="6" type="ORF">FCM35_KLT10389</name>
</gene>
<dbReference type="SUPFAM" id="SSF52540">
    <property type="entry name" value="P-loop containing nucleoside triphosphate hydrolases"/>
    <property type="match status" value="1"/>
</dbReference>
<evidence type="ECO:0000256" key="4">
    <source>
        <dbReference type="SAM" id="MobiDB-lite"/>
    </source>
</evidence>
<dbReference type="Proteomes" id="UP000623129">
    <property type="component" value="Unassembled WGS sequence"/>
</dbReference>
<feature type="region of interest" description="Disordered" evidence="4">
    <location>
        <begin position="1"/>
        <end position="21"/>
    </location>
</feature>
<dbReference type="EC" id="2.8.2.-" evidence="3"/>
<evidence type="ECO:0000256" key="2">
    <source>
        <dbReference type="ARBA" id="ARBA00022679"/>
    </source>
</evidence>
<dbReference type="Pfam" id="PF00685">
    <property type="entry name" value="Sulfotransfer_1"/>
    <property type="match status" value="1"/>
</dbReference>
<accession>A0A833VJE0</accession>
<evidence type="ECO:0000256" key="3">
    <source>
        <dbReference type="RuleBase" id="RU361155"/>
    </source>
</evidence>
<feature type="compositionally biased region" description="Low complexity" evidence="4">
    <location>
        <begin position="1"/>
        <end position="19"/>
    </location>
</feature>
<dbReference type="OrthoDB" id="205623at2759"/>
<dbReference type="AlphaFoldDB" id="A0A833VJE0"/>
<evidence type="ECO:0000313" key="7">
    <source>
        <dbReference type="Proteomes" id="UP000623129"/>
    </source>
</evidence>
<evidence type="ECO:0000259" key="5">
    <source>
        <dbReference type="Pfam" id="PF00685"/>
    </source>
</evidence>
<name>A0A833VJE0_9POAL</name>
<keyword evidence="2 3" id="KW-0808">Transferase</keyword>
<organism evidence="6 7">
    <name type="scientific">Carex littledalei</name>
    <dbReference type="NCBI Taxonomy" id="544730"/>
    <lineage>
        <taxon>Eukaryota</taxon>
        <taxon>Viridiplantae</taxon>
        <taxon>Streptophyta</taxon>
        <taxon>Embryophyta</taxon>
        <taxon>Tracheophyta</taxon>
        <taxon>Spermatophyta</taxon>
        <taxon>Magnoliopsida</taxon>
        <taxon>Liliopsida</taxon>
        <taxon>Poales</taxon>
        <taxon>Cyperaceae</taxon>
        <taxon>Cyperoideae</taxon>
        <taxon>Cariceae</taxon>
        <taxon>Carex</taxon>
        <taxon>Carex subgen. Euthyceras</taxon>
    </lineage>
</organism>
<proteinExistence type="inferred from homology"/>
<keyword evidence="7" id="KW-1185">Reference proteome</keyword>
<dbReference type="PANTHER" id="PTHR11783">
    <property type="entry name" value="SULFOTRANSFERASE SULT"/>
    <property type="match status" value="1"/>
</dbReference>
<reference evidence="6" key="1">
    <citation type="submission" date="2020-01" db="EMBL/GenBank/DDBJ databases">
        <title>Genome sequence of Kobresia littledalei, the first chromosome-level genome in the family Cyperaceae.</title>
        <authorList>
            <person name="Qu G."/>
        </authorList>
    </citation>
    <scope>NUCLEOTIDE SEQUENCE</scope>
    <source>
        <strain evidence="6">C.B.Clarke</strain>
        <tissue evidence="6">Leaf</tissue>
    </source>
</reference>
<comment type="similarity">
    <text evidence="1 3">Belongs to the sulfotransferase 1 family.</text>
</comment>
<dbReference type="Gene3D" id="3.40.50.300">
    <property type="entry name" value="P-loop containing nucleotide triphosphate hydrolases"/>
    <property type="match status" value="1"/>
</dbReference>
<dbReference type="InterPro" id="IPR027417">
    <property type="entry name" value="P-loop_NTPase"/>
</dbReference>
<feature type="domain" description="Sulfotransferase" evidence="5">
    <location>
        <begin position="106"/>
        <end position="311"/>
    </location>
</feature>
<evidence type="ECO:0000313" key="6">
    <source>
        <dbReference type="EMBL" id="KAF3325318.1"/>
    </source>
</evidence>
<dbReference type="InterPro" id="IPR000863">
    <property type="entry name" value="Sulfotransferase_dom"/>
</dbReference>
<dbReference type="EMBL" id="SWLB01000020">
    <property type="protein sequence ID" value="KAF3325318.1"/>
    <property type="molecule type" value="Genomic_DNA"/>
</dbReference>